<dbReference type="EMBL" id="UINC01032807">
    <property type="protein sequence ID" value="SVB21061.1"/>
    <property type="molecule type" value="Genomic_DNA"/>
</dbReference>
<accession>A0A382C5U4</accession>
<reference evidence="1" key="1">
    <citation type="submission" date="2018-05" db="EMBL/GenBank/DDBJ databases">
        <authorList>
            <person name="Lanie J.A."/>
            <person name="Ng W.-L."/>
            <person name="Kazmierczak K.M."/>
            <person name="Andrzejewski T.M."/>
            <person name="Davidsen T.M."/>
            <person name="Wayne K.J."/>
            <person name="Tettelin H."/>
            <person name="Glass J.I."/>
            <person name="Rusch D."/>
            <person name="Podicherti R."/>
            <person name="Tsui H.-C.T."/>
            <person name="Winkler M.E."/>
        </authorList>
    </citation>
    <scope>NUCLEOTIDE SEQUENCE</scope>
</reference>
<evidence type="ECO:0000313" key="1">
    <source>
        <dbReference type="EMBL" id="SVB21061.1"/>
    </source>
</evidence>
<dbReference type="AlphaFoldDB" id="A0A382C5U4"/>
<name>A0A382C5U4_9ZZZZ</name>
<sequence length="205" mass="22479">VNKLTLYLSLVMALFMFSACASQPKSTVKADSAVIYADEDSGYKATAVMEFFKKTNKSITHNSELAVVVGGKISNALKDINVNIDYPSVVTSEFTSRGDIDMIKEGALVAKREKKNLVFFMDVQIHKRMKTLDGDRIINASINSWLVDASKKKLVFRLLKKGSKVVGSDASLAEVDDAVREALIYAANALGEETSRLLKDYLSVA</sequence>
<protein>
    <submittedName>
        <fullName evidence="1">Uncharacterized protein</fullName>
    </submittedName>
</protein>
<proteinExistence type="predicted"/>
<feature type="non-terminal residue" evidence="1">
    <location>
        <position position="1"/>
    </location>
</feature>
<gene>
    <name evidence="1" type="ORF">METZ01_LOCUS173915</name>
</gene>
<organism evidence="1">
    <name type="scientific">marine metagenome</name>
    <dbReference type="NCBI Taxonomy" id="408172"/>
    <lineage>
        <taxon>unclassified sequences</taxon>
        <taxon>metagenomes</taxon>
        <taxon>ecological metagenomes</taxon>
    </lineage>
</organism>